<evidence type="ECO:0000313" key="2">
    <source>
        <dbReference type="EMBL" id="AOW05459.1"/>
    </source>
</evidence>
<dbReference type="VEuPathDB" id="FungiDB:YALI1_E18713g"/>
<dbReference type="RefSeq" id="XP_068139111.1">
    <property type="nucleotide sequence ID" value="XM_068283010.1"/>
</dbReference>
<evidence type="ECO:0000256" key="1">
    <source>
        <dbReference type="SAM" id="MobiDB-lite"/>
    </source>
</evidence>
<dbReference type="Proteomes" id="UP000182444">
    <property type="component" value="Chromosome 1E"/>
</dbReference>
<feature type="region of interest" description="Disordered" evidence="1">
    <location>
        <begin position="28"/>
        <end position="64"/>
    </location>
</feature>
<sequence length="374" mass="42264">MHDKSTLFWPPEHSNIMRQLIRGFATATSTQTVKAPTGKPRRVGRSLFSKKNATGRGSTAHANSHHEIIDEPLSHPRIDKEIRSCGSVQADAFFANVAGHNLTAEDMWSPKKYTKWIMPPDNSGNQDPGTYWPDVVTDPTQLKGIHQHTVGNGIKKASYSHSIVDFTSFYLSPWTVQGVFRKTRPSIVIQWHSFLPLNGHKVNEFNNMGYAAPGMPTSTGMPLKDQRNPCPLTSGVYRSITAKIYRRIFLEEFHKTPGACDGVYVFRVRKVPESESYIRSGMAEMIKYVAGDWRNKKSLFKPDPMDTINKALQSYRIIEPLTPELAEVRRFDPTLMKPNNDGKQKTEEKLSPKRINSNDKARKLARGDPSMPVR</sequence>
<dbReference type="EMBL" id="CP017557">
    <property type="protein sequence ID" value="AOW05459.1"/>
    <property type="molecule type" value="Genomic_DNA"/>
</dbReference>
<feature type="region of interest" description="Disordered" evidence="1">
    <location>
        <begin position="329"/>
        <end position="374"/>
    </location>
</feature>
<evidence type="ECO:0000313" key="3">
    <source>
        <dbReference type="Proteomes" id="UP000182444"/>
    </source>
</evidence>
<reference evidence="2 3" key="1">
    <citation type="journal article" date="2016" name="PLoS ONE">
        <title>Sequence Assembly of Yarrowia lipolytica Strain W29/CLIB89 Shows Transposable Element Diversity.</title>
        <authorList>
            <person name="Magnan C."/>
            <person name="Yu J."/>
            <person name="Chang I."/>
            <person name="Jahn E."/>
            <person name="Kanomata Y."/>
            <person name="Wu J."/>
            <person name="Zeller M."/>
            <person name="Oakes M."/>
            <person name="Baldi P."/>
            <person name="Sandmeyer S."/>
        </authorList>
    </citation>
    <scope>NUCLEOTIDE SEQUENCE [LARGE SCALE GENOMIC DNA]</scope>
    <source>
        <strain evidence="3">CLIB89(W29)</strain>
    </source>
</reference>
<protein>
    <submittedName>
        <fullName evidence="2">Uncharacterized protein</fullName>
    </submittedName>
</protein>
<feature type="compositionally biased region" description="Basic and acidic residues" evidence="1">
    <location>
        <begin position="340"/>
        <end position="366"/>
    </location>
</feature>
<gene>
    <name evidence="2" type="ORF">YALI1_E18713g</name>
</gene>
<accession>A0A1D8NIJ1</accession>
<proteinExistence type="predicted"/>
<dbReference type="GeneID" id="94583618"/>
<dbReference type="AlphaFoldDB" id="A0A1D8NIJ1"/>
<name>A0A1D8NIJ1_YARLL</name>
<feature type="compositionally biased region" description="Polar residues" evidence="1">
    <location>
        <begin position="49"/>
        <end position="62"/>
    </location>
</feature>
<dbReference type="VEuPathDB" id="FungiDB:YALI0_E15532g"/>
<organism evidence="2 3">
    <name type="scientific">Yarrowia lipolytica</name>
    <name type="common">Candida lipolytica</name>
    <dbReference type="NCBI Taxonomy" id="4952"/>
    <lineage>
        <taxon>Eukaryota</taxon>
        <taxon>Fungi</taxon>
        <taxon>Dikarya</taxon>
        <taxon>Ascomycota</taxon>
        <taxon>Saccharomycotina</taxon>
        <taxon>Dipodascomycetes</taxon>
        <taxon>Dipodascales</taxon>
        <taxon>Dipodascales incertae sedis</taxon>
        <taxon>Yarrowia</taxon>
    </lineage>
</organism>